<keyword evidence="1" id="KW-0812">Transmembrane</keyword>
<evidence type="ECO:0000313" key="2">
    <source>
        <dbReference type="EMBL" id="OSJ09749.1"/>
    </source>
</evidence>
<sequence length="89" mass="9399">MKSVLTVALAIGALVSTVLLVMEQLTDYSTPVMAWEMPGISAAYLFWGAVGSSVFLGVAITWAVNAIVYGAPAFVVLTVIKLAIRDLPK</sequence>
<accession>A0A1X3FJY1</accession>
<dbReference type="AlphaFoldDB" id="A0A1X3FJY1"/>
<keyword evidence="1" id="KW-1133">Transmembrane helix</keyword>
<feature type="transmembrane region" description="Helical" evidence="1">
    <location>
        <begin position="44"/>
        <end position="77"/>
    </location>
</feature>
<reference evidence="4 5" key="1">
    <citation type="submission" date="2017-03" db="EMBL/GenBank/DDBJ databases">
        <title>Whole genome sequences of fourteen strains of Bradyrhizobium canariense and one strain of Bradyrhizobium japonicum isolated from Lupinus (Papilionoideae: Genisteae) species in Algeria.</title>
        <authorList>
            <person name="Crovadore J."/>
            <person name="Chekireb D."/>
            <person name="Brachmann A."/>
            <person name="Chablais R."/>
            <person name="Cochard B."/>
            <person name="Lefort F."/>
        </authorList>
    </citation>
    <scope>NUCLEOTIDE SEQUENCE [LARGE SCALE GENOMIC DNA]</scope>
    <source>
        <strain evidence="2 4">UBMA195</strain>
        <strain evidence="3 5">UBMAN05</strain>
    </source>
</reference>
<proteinExistence type="predicted"/>
<dbReference type="EMBL" id="NAFI01000173">
    <property type="protein sequence ID" value="OSJ09749.1"/>
    <property type="molecule type" value="Genomic_DNA"/>
</dbReference>
<name>A0A1X3FJY1_9BRAD</name>
<keyword evidence="1" id="KW-0472">Membrane</keyword>
<protein>
    <submittedName>
        <fullName evidence="2">Uncharacterized protein</fullName>
    </submittedName>
</protein>
<organism evidence="2 4">
    <name type="scientific">Bradyrhizobium canariense</name>
    <dbReference type="NCBI Taxonomy" id="255045"/>
    <lineage>
        <taxon>Bacteria</taxon>
        <taxon>Pseudomonadati</taxon>
        <taxon>Pseudomonadota</taxon>
        <taxon>Alphaproteobacteria</taxon>
        <taxon>Hyphomicrobiales</taxon>
        <taxon>Nitrobacteraceae</taxon>
        <taxon>Bradyrhizobium</taxon>
    </lineage>
</organism>
<dbReference type="OrthoDB" id="8241844at2"/>
<dbReference type="Proteomes" id="UP000193553">
    <property type="component" value="Unassembled WGS sequence"/>
</dbReference>
<evidence type="ECO:0000313" key="3">
    <source>
        <dbReference type="EMBL" id="OSJ23715.1"/>
    </source>
</evidence>
<dbReference type="RefSeq" id="WP_018454380.1">
    <property type="nucleotide sequence ID" value="NZ_JAFBBN010000001.1"/>
</dbReference>
<comment type="caution">
    <text evidence="2">The sequence shown here is derived from an EMBL/GenBank/DDBJ whole genome shotgun (WGS) entry which is preliminary data.</text>
</comment>
<evidence type="ECO:0000313" key="4">
    <source>
        <dbReference type="Proteomes" id="UP000193553"/>
    </source>
</evidence>
<dbReference type="EMBL" id="NAFK01000173">
    <property type="protein sequence ID" value="OSJ23715.1"/>
    <property type="molecule type" value="Genomic_DNA"/>
</dbReference>
<gene>
    <name evidence="3" type="ORF">BST63_28565</name>
    <name evidence="2" type="ORF">BSZ18_17305</name>
</gene>
<evidence type="ECO:0000256" key="1">
    <source>
        <dbReference type="SAM" id="Phobius"/>
    </source>
</evidence>
<evidence type="ECO:0000313" key="5">
    <source>
        <dbReference type="Proteomes" id="UP000193884"/>
    </source>
</evidence>
<keyword evidence="5" id="KW-1185">Reference proteome</keyword>
<dbReference type="Proteomes" id="UP000193884">
    <property type="component" value="Unassembled WGS sequence"/>
</dbReference>